<dbReference type="OrthoDB" id="8246703at2"/>
<dbReference type="Gene3D" id="2.40.30.100">
    <property type="entry name" value="AF2212/PG0164-like"/>
    <property type="match status" value="1"/>
</dbReference>
<dbReference type="InterPro" id="IPR037079">
    <property type="entry name" value="AF2212/PG0164-like_sf"/>
</dbReference>
<dbReference type="STRING" id="1416801.SAMN05192553_10928"/>
<dbReference type="InterPro" id="IPR015018">
    <property type="entry name" value="DUF1905"/>
</dbReference>
<proteinExistence type="predicted"/>
<dbReference type="SUPFAM" id="SSF141694">
    <property type="entry name" value="AF2212/PG0164-like"/>
    <property type="match status" value="1"/>
</dbReference>
<dbReference type="AlphaFoldDB" id="A0A1H7AYC8"/>
<dbReference type="EMBL" id="FNZH01000009">
    <property type="protein sequence ID" value="SEJ70631.1"/>
    <property type="molecule type" value="Genomic_DNA"/>
</dbReference>
<dbReference type="Proteomes" id="UP000199403">
    <property type="component" value="Unassembled WGS sequence"/>
</dbReference>
<dbReference type="Pfam" id="PF08922">
    <property type="entry name" value="DUF1905"/>
    <property type="match status" value="1"/>
</dbReference>
<sequence>MADSWNRANPPLENMVVHPYVTPLVDQLKVLEKFPGKGGWTYVSLPEVPYENRFPFGMLRVCGSLDGYELGTVRLMPKGKRELFLPVNAGIRKALGKEAGAEVRVKLYKVPTPTAIPEELLACFRDSPGSLERFRSLSLQKQTLYLEDMEDAKTPEKQAAVILRLLRLLEKLSS</sequence>
<dbReference type="Pfam" id="PF13376">
    <property type="entry name" value="OmdA"/>
    <property type="match status" value="1"/>
</dbReference>
<accession>A0A1H7AYC8</accession>
<gene>
    <name evidence="1" type="ORF">SAMN05192553_10928</name>
</gene>
<name>A0A1H7AYC8_9BACT</name>
<organism evidence="1 2">
    <name type="scientific">Cyclobacterium xiamenense</name>
    <dbReference type="NCBI Taxonomy" id="1297121"/>
    <lineage>
        <taxon>Bacteria</taxon>
        <taxon>Pseudomonadati</taxon>
        <taxon>Bacteroidota</taxon>
        <taxon>Cytophagia</taxon>
        <taxon>Cytophagales</taxon>
        <taxon>Cyclobacteriaceae</taxon>
        <taxon>Cyclobacterium</taxon>
    </lineage>
</organism>
<evidence type="ECO:0000313" key="1">
    <source>
        <dbReference type="EMBL" id="SEJ70631.1"/>
    </source>
</evidence>
<reference evidence="2" key="1">
    <citation type="submission" date="2016-10" db="EMBL/GenBank/DDBJ databases">
        <authorList>
            <person name="Varghese N."/>
            <person name="Submissions S."/>
        </authorList>
    </citation>
    <scope>NUCLEOTIDE SEQUENCE [LARGE SCALE GENOMIC DNA]</scope>
    <source>
        <strain evidence="2">IBRC-M 10761</strain>
    </source>
</reference>
<evidence type="ECO:0000313" key="2">
    <source>
        <dbReference type="Proteomes" id="UP000199403"/>
    </source>
</evidence>
<keyword evidence="2" id="KW-1185">Reference proteome</keyword>
<dbReference type="RefSeq" id="WP_092177995.1">
    <property type="nucleotide sequence ID" value="NZ_FNZH01000009.1"/>
</dbReference>
<protein>
    <submittedName>
        <fullName evidence="1">Bacteriocin-protection, YdeI or OmpD-Associated</fullName>
    </submittedName>
</protein>